<feature type="active site" description="Proton acceptor" evidence="8">
    <location>
        <position position="65"/>
    </location>
</feature>
<dbReference type="InterPro" id="IPR018204">
    <property type="entry name" value="Trp_synthase_alpha_AS"/>
</dbReference>
<evidence type="ECO:0000313" key="10">
    <source>
        <dbReference type="EMBL" id="MBK0329933.1"/>
    </source>
</evidence>
<evidence type="ECO:0000256" key="5">
    <source>
        <dbReference type="ARBA" id="ARBA00023141"/>
    </source>
</evidence>
<dbReference type="CDD" id="cd04724">
    <property type="entry name" value="Tryptophan_synthase_alpha"/>
    <property type="match status" value="1"/>
</dbReference>
<keyword evidence="11" id="KW-1185">Reference proteome</keyword>
<feature type="active site" description="Proton acceptor" evidence="8">
    <location>
        <position position="54"/>
    </location>
</feature>
<evidence type="ECO:0000256" key="1">
    <source>
        <dbReference type="ARBA" id="ARBA00004733"/>
    </source>
</evidence>
<comment type="function">
    <text evidence="8">The alpha subunit is responsible for the aldol cleavage of indoleglycerol phosphate to indole and glyceraldehyde 3-phosphate.</text>
</comment>
<dbReference type="PANTHER" id="PTHR43406">
    <property type="entry name" value="TRYPTOPHAN SYNTHASE, ALPHA CHAIN"/>
    <property type="match status" value="1"/>
</dbReference>
<comment type="pathway">
    <text evidence="1 8">Amino-acid biosynthesis; L-tryptophan biosynthesis; L-tryptophan from chorismate: step 5/5.</text>
</comment>
<dbReference type="InterPro" id="IPR011060">
    <property type="entry name" value="RibuloseP-bd_barrel"/>
</dbReference>
<evidence type="ECO:0000256" key="9">
    <source>
        <dbReference type="RuleBase" id="RU003662"/>
    </source>
</evidence>
<keyword evidence="6 8" id="KW-0456">Lyase</keyword>
<name>A0ABS1B5M5_9MICO</name>
<evidence type="ECO:0000256" key="7">
    <source>
        <dbReference type="ARBA" id="ARBA00049047"/>
    </source>
</evidence>
<dbReference type="Proteomes" id="UP000612352">
    <property type="component" value="Unassembled WGS sequence"/>
</dbReference>
<dbReference type="Gene3D" id="3.20.20.70">
    <property type="entry name" value="Aldolase class I"/>
    <property type="match status" value="1"/>
</dbReference>
<dbReference type="HAMAP" id="MF_00131">
    <property type="entry name" value="Trp_synth_alpha"/>
    <property type="match status" value="1"/>
</dbReference>
<evidence type="ECO:0000256" key="3">
    <source>
        <dbReference type="ARBA" id="ARBA00022605"/>
    </source>
</evidence>
<accession>A0ABS1B5M5</accession>
<dbReference type="EC" id="4.2.1.20" evidence="8"/>
<dbReference type="Pfam" id="PF00290">
    <property type="entry name" value="Trp_syntA"/>
    <property type="match status" value="1"/>
</dbReference>
<sequence>MSTTARLRAGDVLERTRAEGRPALVGYLPVGFPDQQRCIQAARTLVDNGVDVLELGLPYSDPVMDGPVIQQAATAALAGGTRTHHVLEAVEALRGSGAAVLVMTYWNPVLAQGVASFAQRLAAAGGAGLITPDLIPDEAGDWLTASEEEELDRVFLVAPSSPRERLSHVVSHASGFVYAASTMGVTGTRDSVGEATRGLVERTRAAGARNVCVGLGVSTGTQAAEVGAYADGVIVGSAFVKALMEDLAAAGADGADPGAEASLDAAVPMPRLAAKARELREGVESARSGVRA</sequence>
<evidence type="ECO:0000256" key="4">
    <source>
        <dbReference type="ARBA" id="ARBA00022822"/>
    </source>
</evidence>
<dbReference type="PANTHER" id="PTHR43406:SF1">
    <property type="entry name" value="TRYPTOPHAN SYNTHASE ALPHA CHAIN, CHLOROPLASTIC"/>
    <property type="match status" value="1"/>
</dbReference>
<evidence type="ECO:0000256" key="8">
    <source>
        <dbReference type="HAMAP-Rule" id="MF_00131"/>
    </source>
</evidence>
<comment type="catalytic activity">
    <reaction evidence="7 8">
        <text>(1S,2R)-1-C-(indol-3-yl)glycerol 3-phosphate + L-serine = D-glyceraldehyde 3-phosphate + L-tryptophan + H2O</text>
        <dbReference type="Rhea" id="RHEA:10532"/>
        <dbReference type="ChEBI" id="CHEBI:15377"/>
        <dbReference type="ChEBI" id="CHEBI:33384"/>
        <dbReference type="ChEBI" id="CHEBI:57912"/>
        <dbReference type="ChEBI" id="CHEBI:58866"/>
        <dbReference type="ChEBI" id="CHEBI:59776"/>
        <dbReference type="EC" id="4.2.1.20"/>
    </reaction>
</comment>
<keyword evidence="4 8" id="KW-0822">Tryptophan biosynthesis</keyword>
<dbReference type="GO" id="GO:0004834">
    <property type="term" value="F:tryptophan synthase activity"/>
    <property type="evidence" value="ECO:0007669"/>
    <property type="project" value="UniProtKB-EC"/>
</dbReference>
<comment type="subunit">
    <text evidence="2 8">Tetramer of two alpha and two beta chains.</text>
</comment>
<dbReference type="InterPro" id="IPR002028">
    <property type="entry name" value="Trp_synthase_suA"/>
</dbReference>
<evidence type="ECO:0000313" key="11">
    <source>
        <dbReference type="Proteomes" id="UP000612352"/>
    </source>
</evidence>
<organism evidence="10 11">
    <name type="scientific">Brachybacterium halotolerans</name>
    <dbReference type="NCBI Taxonomy" id="2795215"/>
    <lineage>
        <taxon>Bacteria</taxon>
        <taxon>Bacillati</taxon>
        <taxon>Actinomycetota</taxon>
        <taxon>Actinomycetes</taxon>
        <taxon>Micrococcales</taxon>
        <taxon>Dermabacteraceae</taxon>
        <taxon>Brachybacterium</taxon>
    </lineage>
</organism>
<evidence type="ECO:0000256" key="6">
    <source>
        <dbReference type="ARBA" id="ARBA00023239"/>
    </source>
</evidence>
<dbReference type="PROSITE" id="PS00167">
    <property type="entry name" value="TRP_SYNTHASE_ALPHA"/>
    <property type="match status" value="1"/>
</dbReference>
<keyword evidence="3 8" id="KW-0028">Amino-acid biosynthesis</keyword>
<dbReference type="InterPro" id="IPR013785">
    <property type="entry name" value="Aldolase_TIM"/>
</dbReference>
<keyword evidence="5 8" id="KW-0057">Aromatic amino acid biosynthesis</keyword>
<protein>
    <recommendedName>
        <fullName evidence="8">Tryptophan synthase alpha chain</fullName>
        <ecNumber evidence="8">4.2.1.20</ecNumber>
    </recommendedName>
</protein>
<dbReference type="RefSeq" id="WP_200500612.1">
    <property type="nucleotide sequence ID" value="NZ_JAEDAJ010000001.1"/>
</dbReference>
<comment type="similarity">
    <text evidence="8 9">Belongs to the TrpA family.</text>
</comment>
<reference evidence="10 11" key="1">
    <citation type="submission" date="2020-12" db="EMBL/GenBank/DDBJ databases">
        <title>Brachybacterium sp. MASK1Z-5, whole genome shotgun sequence.</title>
        <authorList>
            <person name="Tuo L."/>
        </authorList>
    </citation>
    <scope>NUCLEOTIDE SEQUENCE [LARGE SCALE GENOMIC DNA]</scope>
    <source>
        <strain evidence="10 11">MASK1Z-5</strain>
    </source>
</reference>
<dbReference type="NCBIfam" id="TIGR00262">
    <property type="entry name" value="trpA"/>
    <property type="match status" value="1"/>
</dbReference>
<dbReference type="SUPFAM" id="SSF51366">
    <property type="entry name" value="Ribulose-phoshate binding barrel"/>
    <property type="match status" value="1"/>
</dbReference>
<comment type="caution">
    <text evidence="10">The sequence shown here is derived from an EMBL/GenBank/DDBJ whole genome shotgun (WGS) entry which is preliminary data.</text>
</comment>
<gene>
    <name evidence="8" type="primary">trpA</name>
    <name evidence="10" type="ORF">I8D64_00740</name>
</gene>
<proteinExistence type="inferred from homology"/>
<dbReference type="EMBL" id="JAEDAJ010000001">
    <property type="protein sequence ID" value="MBK0329933.1"/>
    <property type="molecule type" value="Genomic_DNA"/>
</dbReference>
<evidence type="ECO:0000256" key="2">
    <source>
        <dbReference type="ARBA" id="ARBA00011270"/>
    </source>
</evidence>